<comment type="pathway">
    <text evidence="5">Amino-acid biosynthesis.</text>
</comment>
<name>A0ABT9IUZ5_9BACL</name>
<keyword evidence="3 6" id="KW-0368">Histidine biosynthesis</keyword>
<comment type="caution">
    <text evidence="7">The sequence shown here is derived from an EMBL/GenBank/DDBJ whole genome shotgun (WGS) entry which is preliminary data.</text>
</comment>
<dbReference type="InterPro" id="IPR013785">
    <property type="entry name" value="Aldolase_TIM"/>
</dbReference>
<dbReference type="InterPro" id="IPR006062">
    <property type="entry name" value="His_biosynth"/>
</dbReference>
<accession>A0ABT9IUZ5</accession>
<dbReference type="Proteomes" id="UP001231941">
    <property type="component" value="Unassembled WGS sequence"/>
</dbReference>
<keyword evidence="4 7" id="KW-0413">Isomerase</keyword>
<keyword evidence="8" id="KW-1185">Reference proteome</keyword>
<keyword evidence="2 6" id="KW-0028">Amino-acid biosynthesis</keyword>
<gene>
    <name evidence="7" type="primary">hisA</name>
    <name evidence="7" type="ORF">Q5Y73_01055</name>
</gene>
<evidence type="ECO:0000313" key="8">
    <source>
        <dbReference type="Proteomes" id="UP001231941"/>
    </source>
</evidence>
<proteinExistence type="inferred from homology"/>
<dbReference type="RefSeq" id="WP_305989994.1">
    <property type="nucleotide sequence ID" value="NZ_JAVAMP010000001.1"/>
</dbReference>
<dbReference type="GO" id="GO:0016853">
    <property type="term" value="F:isomerase activity"/>
    <property type="evidence" value="ECO:0007669"/>
    <property type="project" value="UniProtKB-KW"/>
</dbReference>
<evidence type="ECO:0000256" key="5">
    <source>
        <dbReference type="ARBA" id="ARBA00029440"/>
    </source>
</evidence>
<sequence length="250" mass="27633">MRFRPCIDIHDGKVKQIVGETLDDHKEVIENFVSTYSPSYYANLFKKNNLTGGHVIMLGKGNVDAALEALEAYPGGLHIGGGINADNALLFLNNGASHVIITSYIFPNGRFSLENLKHIVSLVGKEKLVIDLSCKEKNGKWLVAINKWKTTTDFELNSSNLKLLQSYCDELLIHAVDVEGKQSGFSEELVTHIAKNALIPITYAGGIRSIEDLENFYRISQGKIDFTIGSALDIFGGKLKFNDVLNFVAR</sequence>
<dbReference type="Pfam" id="PF00977">
    <property type="entry name" value="His_biosynth"/>
    <property type="match status" value="1"/>
</dbReference>
<evidence type="ECO:0000313" key="7">
    <source>
        <dbReference type="EMBL" id="MDP5272684.1"/>
    </source>
</evidence>
<evidence type="ECO:0000256" key="6">
    <source>
        <dbReference type="RuleBase" id="RU003657"/>
    </source>
</evidence>
<reference evidence="7 8" key="1">
    <citation type="submission" date="2023-08" db="EMBL/GenBank/DDBJ databases">
        <authorList>
            <person name="Park J.-S."/>
        </authorList>
    </citation>
    <scope>NUCLEOTIDE SEQUENCE [LARGE SCALE GENOMIC DNA]</scope>
    <source>
        <strain evidence="7 8">2205SS18-9</strain>
    </source>
</reference>
<dbReference type="EMBL" id="JAVAMP010000001">
    <property type="protein sequence ID" value="MDP5272684.1"/>
    <property type="molecule type" value="Genomic_DNA"/>
</dbReference>
<evidence type="ECO:0000256" key="2">
    <source>
        <dbReference type="ARBA" id="ARBA00022605"/>
    </source>
</evidence>
<dbReference type="SUPFAM" id="SSF51366">
    <property type="entry name" value="Ribulose-phoshate binding barrel"/>
    <property type="match status" value="1"/>
</dbReference>
<dbReference type="NCBIfam" id="TIGR02129">
    <property type="entry name" value="hisA_euk"/>
    <property type="match status" value="1"/>
</dbReference>
<dbReference type="CDD" id="cd04723">
    <property type="entry name" value="HisA_HisF"/>
    <property type="match status" value="1"/>
</dbReference>
<dbReference type="PANTHER" id="PTHR43090">
    <property type="entry name" value="1-(5-PHOSPHORIBOSYL)-5-[(5-PHOSPHORIBOSYLAMINO)METHYLIDENEAMINO] IMIDAZOLE-4-CARBOXAMIDE ISOMERASE"/>
    <property type="match status" value="1"/>
</dbReference>
<comment type="similarity">
    <text evidence="1 6">Belongs to the HisA/HisF family.</text>
</comment>
<evidence type="ECO:0000256" key="3">
    <source>
        <dbReference type="ARBA" id="ARBA00023102"/>
    </source>
</evidence>
<dbReference type="InterPro" id="IPR011858">
    <property type="entry name" value="His6/HISN3"/>
</dbReference>
<evidence type="ECO:0000256" key="1">
    <source>
        <dbReference type="ARBA" id="ARBA00009667"/>
    </source>
</evidence>
<organism evidence="7 8">
    <name type="scientific">Chengkuizengella axinellae</name>
    <dbReference type="NCBI Taxonomy" id="3064388"/>
    <lineage>
        <taxon>Bacteria</taxon>
        <taxon>Bacillati</taxon>
        <taxon>Bacillota</taxon>
        <taxon>Bacilli</taxon>
        <taxon>Bacillales</taxon>
        <taxon>Paenibacillaceae</taxon>
        <taxon>Chengkuizengella</taxon>
    </lineage>
</organism>
<evidence type="ECO:0000256" key="4">
    <source>
        <dbReference type="ARBA" id="ARBA00023235"/>
    </source>
</evidence>
<dbReference type="InterPro" id="IPR044524">
    <property type="entry name" value="Isoase_HisA-like"/>
</dbReference>
<protein>
    <submittedName>
        <fullName evidence="7">Phosphoribosylformimino-5-aminoimidazole carboxamide ribotide isomerase</fullName>
    </submittedName>
</protein>
<dbReference type="PANTHER" id="PTHR43090:SF2">
    <property type="entry name" value="1-(5-PHOSPHORIBOSYL)-5-[(5-PHOSPHORIBOSYLAMINO)METHYLIDENEAMINO] IMIDAZOLE-4-CARBOXAMIDE ISOMERASE"/>
    <property type="match status" value="1"/>
</dbReference>
<dbReference type="InterPro" id="IPR011060">
    <property type="entry name" value="RibuloseP-bd_barrel"/>
</dbReference>
<dbReference type="Gene3D" id="3.20.20.70">
    <property type="entry name" value="Aldolase class I"/>
    <property type="match status" value="1"/>
</dbReference>